<comment type="catalytic activity">
    <reaction evidence="12">
        <text>4-methylsulfanyl-2-oxobutanoate + L-kynurenine = kynurenate + L-methionine + H2O</text>
        <dbReference type="Rhea" id="RHEA:69096"/>
        <dbReference type="ChEBI" id="CHEBI:15377"/>
        <dbReference type="ChEBI" id="CHEBI:16723"/>
        <dbReference type="ChEBI" id="CHEBI:57844"/>
        <dbReference type="ChEBI" id="CHEBI:57959"/>
        <dbReference type="ChEBI" id="CHEBI:58454"/>
    </reaction>
    <physiologicalReaction direction="left-to-right" evidence="12">
        <dbReference type="Rhea" id="RHEA:69097"/>
    </physiologicalReaction>
</comment>
<comment type="catalytic activity">
    <reaction evidence="10">
        <text>L-2-aminoadipate + glyoxylate = 2-oxoadipate + glycine</text>
        <dbReference type="Rhea" id="RHEA:69112"/>
        <dbReference type="ChEBI" id="CHEBI:36655"/>
        <dbReference type="ChEBI" id="CHEBI:57305"/>
        <dbReference type="ChEBI" id="CHEBI:57499"/>
        <dbReference type="ChEBI" id="CHEBI:58672"/>
    </reaction>
    <physiologicalReaction direction="left-to-right" evidence="10">
        <dbReference type="Rhea" id="RHEA:69113"/>
    </physiologicalReaction>
</comment>
<dbReference type="InterPro" id="IPR015421">
    <property type="entry name" value="PyrdxlP-dep_Trfase_major"/>
</dbReference>
<dbReference type="Gene3D" id="3.40.640.10">
    <property type="entry name" value="Type I PLP-dependent aspartate aminotransferase-like (Major domain)"/>
    <property type="match status" value="1"/>
</dbReference>
<comment type="catalytic activity">
    <reaction evidence="19">
        <text>glyoxylate + L-phenylalanine = 3-phenylpyruvate + glycine</text>
        <dbReference type="Rhea" id="RHEA:69120"/>
        <dbReference type="ChEBI" id="CHEBI:18005"/>
        <dbReference type="ChEBI" id="CHEBI:36655"/>
        <dbReference type="ChEBI" id="CHEBI:57305"/>
        <dbReference type="ChEBI" id="CHEBI:58095"/>
    </reaction>
</comment>
<comment type="catalytic activity">
    <reaction evidence="22">
        <text>glycine + 2-oxoglutarate = glyoxylate + L-glutamate</text>
        <dbReference type="Rhea" id="RHEA:14089"/>
        <dbReference type="ChEBI" id="CHEBI:16810"/>
        <dbReference type="ChEBI" id="CHEBI:29985"/>
        <dbReference type="ChEBI" id="CHEBI:36655"/>
        <dbReference type="ChEBI" id="CHEBI:57305"/>
        <dbReference type="EC" id="2.6.1.4"/>
    </reaction>
</comment>
<dbReference type="GO" id="GO:0047958">
    <property type="term" value="F:glycine:2-oxoglutarate aminotransferase activity"/>
    <property type="evidence" value="ECO:0007669"/>
    <property type="project" value="UniProtKB-EC"/>
</dbReference>
<evidence type="ECO:0000256" key="13">
    <source>
        <dbReference type="ARBA" id="ARBA00051742"/>
    </source>
</evidence>
<dbReference type="OrthoDB" id="691673at2759"/>
<evidence type="ECO:0000256" key="4">
    <source>
        <dbReference type="ARBA" id="ARBA00022576"/>
    </source>
</evidence>
<evidence type="ECO:0000256" key="20">
    <source>
        <dbReference type="ARBA" id="ARBA00052404"/>
    </source>
</evidence>
<dbReference type="CDD" id="cd00609">
    <property type="entry name" value="AAT_like"/>
    <property type="match status" value="1"/>
</dbReference>
<dbReference type="InterPro" id="IPR004839">
    <property type="entry name" value="Aminotransferase_I/II_large"/>
</dbReference>
<dbReference type="GO" id="GO:0047315">
    <property type="term" value="F:kynurenine-glyoxylate transaminase activity"/>
    <property type="evidence" value="ECO:0007669"/>
    <property type="project" value="UniProtKB-EC"/>
</dbReference>
<dbReference type="EMBL" id="CAKKLH010000013">
    <property type="protein sequence ID" value="CAH0099026.1"/>
    <property type="molecule type" value="Genomic_DNA"/>
</dbReference>
<comment type="catalytic activity">
    <reaction evidence="7">
        <text>L-kynurenine + 2-oxoglutarate = kynurenate + L-glutamate + H2O</text>
        <dbReference type="Rhea" id="RHEA:65560"/>
        <dbReference type="ChEBI" id="CHEBI:15377"/>
        <dbReference type="ChEBI" id="CHEBI:16810"/>
        <dbReference type="ChEBI" id="CHEBI:29985"/>
        <dbReference type="ChEBI" id="CHEBI:57959"/>
        <dbReference type="ChEBI" id="CHEBI:58454"/>
        <dbReference type="EC" id="2.6.1.7"/>
    </reaction>
    <physiologicalReaction direction="left-to-right" evidence="7">
        <dbReference type="Rhea" id="RHEA:65561"/>
    </physiologicalReaction>
</comment>
<evidence type="ECO:0000256" key="36">
    <source>
        <dbReference type="ARBA" id="ARBA00082705"/>
    </source>
</evidence>
<comment type="catalytic activity">
    <reaction evidence="15">
        <text>2-oxobutanoate + L-kynurenine = (2S)-2-aminobutanoate + kynurenate + H2O</text>
        <dbReference type="Rhea" id="RHEA:66044"/>
        <dbReference type="ChEBI" id="CHEBI:15377"/>
        <dbReference type="ChEBI" id="CHEBI:16763"/>
        <dbReference type="ChEBI" id="CHEBI:57959"/>
        <dbReference type="ChEBI" id="CHEBI:58454"/>
        <dbReference type="ChEBI" id="CHEBI:74359"/>
    </reaction>
    <physiologicalReaction direction="left-to-right" evidence="15">
        <dbReference type="Rhea" id="RHEA:66045"/>
    </physiologicalReaction>
</comment>
<feature type="domain" description="Aminotransferase class I/classII large" evidence="41">
    <location>
        <begin position="77"/>
        <end position="425"/>
    </location>
</feature>
<evidence type="ECO:0000256" key="8">
    <source>
        <dbReference type="ARBA" id="ARBA00047677"/>
    </source>
</evidence>
<dbReference type="AlphaFoldDB" id="A0A8J2WCJ0"/>
<evidence type="ECO:0000256" key="29">
    <source>
        <dbReference type="ARBA" id="ARBA00067059"/>
    </source>
</evidence>
<dbReference type="GO" id="GO:0047536">
    <property type="term" value="F:2-aminoadipate transaminase activity"/>
    <property type="evidence" value="ECO:0007669"/>
    <property type="project" value="UniProtKB-EC"/>
</dbReference>
<comment type="caution">
    <text evidence="42">The sequence shown here is derived from an EMBL/GenBank/DDBJ whole genome shotgun (WGS) entry which is preliminary data.</text>
</comment>
<evidence type="ECO:0000256" key="30">
    <source>
        <dbReference type="ARBA" id="ARBA00074091"/>
    </source>
</evidence>
<dbReference type="FunFam" id="3.90.1150.10:FF:000166">
    <property type="entry name" value="Kynurenine/alpha-aminoadipate aminotransferase, mitochondrial"/>
    <property type="match status" value="1"/>
</dbReference>
<keyword evidence="43" id="KW-1185">Reference proteome</keyword>
<evidence type="ECO:0000256" key="19">
    <source>
        <dbReference type="ARBA" id="ARBA00052400"/>
    </source>
</evidence>
<dbReference type="FunFam" id="3.40.640.10:FF:000071">
    <property type="entry name" value="Kynurenine/alpha-aminoadipate aminotransferase, mitochondrial"/>
    <property type="match status" value="1"/>
</dbReference>
<evidence type="ECO:0000313" key="43">
    <source>
        <dbReference type="Proteomes" id="UP000789390"/>
    </source>
</evidence>
<evidence type="ECO:0000313" key="42">
    <source>
        <dbReference type="EMBL" id="CAH0099026.1"/>
    </source>
</evidence>
<comment type="function">
    <text evidence="25">Transaminase with broad substrate specificity. Has transaminase activity towards aminoadipate, kynurenine, methionine and glutamate. Shows activity also towards tryptophan, aspartate and hydroxykynurenine. Accepts a variety of oxo-acids as amino-group acceptors, with a preference for 2-oxoglutarate, 2-oxocaproic acid, phenylpyruvate and alpha-oxo-gamma-methiol butyric acid. Can also use glyoxylate as amino-group acceptor (in vitro).</text>
</comment>
<evidence type="ECO:0000256" key="11">
    <source>
        <dbReference type="ARBA" id="ARBA00051090"/>
    </source>
</evidence>
<dbReference type="EC" id="2.6.1.39" evidence="28"/>
<evidence type="ECO:0000256" key="26">
    <source>
        <dbReference type="ARBA" id="ARBA00060610"/>
    </source>
</evidence>
<comment type="pathway">
    <text evidence="26">Amino-acid degradation; L-lysine degradation via saccharopine pathway; glutaryl-CoA from L-lysine: step 4/6.</text>
</comment>
<dbReference type="InterPro" id="IPR050859">
    <property type="entry name" value="Class-I_PLP-dep_aminotransf"/>
</dbReference>
<reference evidence="42" key="1">
    <citation type="submission" date="2021-11" db="EMBL/GenBank/DDBJ databases">
        <authorList>
            <person name="Schell T."/>
        </authorList>
    </citation>
    <scope>NUCLEOTIDE SEQUENCE</scope>
    <source>
        <strain evidence="42">M5</strain>
    </source>
</reference>
<dbReference type="GO" id="GO:0016212">
    <property type="term" value="F:kynurenine-oxoglutarate transaminase activity"/>
    <property type="evidence" value="ECO:0007669"/>
    <property type="project" value="UniProtKB-EC"/>
</dbReference>
<dbReference type="PANTHER" id="PTHR42790">
    <property type="entry name" value="AMINOTRANSFERASE"/>
    <property type="match status" value="1"/>
</dbReference>
<comment type="catalytic activity">
    <reaction evidence="21">
        <text>L-leucine + glyoxylate = 4-methyl-2-oxopentanoate + glycine</text>
        <dbReference type="Rhea" id="RHEA:69128"/>
        <dbReference type="ChEBI" id="CHEBI:17865"/>
        <dbReference type="ChEBI" id="CHEBI:36655"/>
        <dbReference type="ChEBI" id="CHEBI:57305"/>
        <dbReference type="ChEBI" id="CHEBI:57427"/>
    </reaction>
</comment>
<comment type="catalytic activity">
    <reaction evidence="16">
        <text>indole-3-pyruvate + L-kynurenine = kynurenate + L-tryptophan + H2O</text>
        <dbReference type="Rhea" id="RHEA:66052"/>
        <dbReference type="ChEBI" id="CHEBI:15377"/>
        <dbReference type="ChEBI" id="CHEBI:17640"/>
        <dbReference type="ChEBI" id="CHEBI:57912"/>
        <dbReference type="ChEBI" id="CHEBI:57959"/>
        <dbReference type="ChEBI" id="CHEBI:58454"/>
    </reaction>
    <physiologicalReaction direction="left-to-right" evidence="16">
        <dbReference type="Rhea" id="RHEA:66053"/>
    </physiologicalReaction>
</comment>
<dbReference type="GO" id="GO:0050094">
    <property type="term" value="F:methionine-glyoxylate transaminase activity"/>
    <property type="evidence" value="ECO:0007669"/>
    <property type="project" value="UniProtKB-EC"/>
</dbReference>
<protein>
    <recommendedName>
        <fullName evidence="30">Kynurenine/alpha-aminoadipate aminotransferase, mitochondrial</fullName>
        <ecNumber evidence="28">2.6.1.39</ecNumber>
        <ecNumber evidence="27">2.6.1.4</ecNumber>
        <ecNumber evidence="3">2.6.1.7</ecNumber>
        <ecNumber evidence="29">2.6.1.73</ecNumber>
    </recommendedName>
    <alternativeName>
        <fullName evidence="40">2-aminoadipate aminotransferase</fullName>
    </alternativeName>
    <alternativeName>
        <fullName evidence="33">2-aminoadipate transaminase</fullName>
    </alternativeName>
    <alternativeName>
        <fullName evidence="36">Alpha-aminoadipate aminotransferase</fullName>
    </alternativeName>
    <alternativeName>
        <fullName evidence="35">Glycine transaminase AADAT</fullName>
    </alternativeName>
    <alternativeName>
        <fullName evidence="39">Kynurenine aminotransferase II</fullName>
    </alternativeName>
    <alternativeName>
        <fullName evidence="34">Kynurenine--glyoxylate transaminase AADAT</fullName>
    </alternativeName>
    <alternativeName>
        <fullName evidence="37">Kynurenine--oxoglutarate aminotransferase II</fullName>
    </alternativeName>
    <alternativeName>
        <fullName evidence="38">Kynurenine--oxoglutarate transaminase 2</fullName>
    </alternativeName>
    <alternativeName>
        <fullName evidence="32">Kynurenine--oxoglutarate transaminase II</fullName>
    </alternativeName>
    <alternativeName>
        <fullName evidence="31">Methionine--glyoxylate transaminase AADAT</fullName>
    </alternativeName>
</protein>
<evidence type="ECO:0000256" key="32">
    <source>
        <dbReference type="ARBA" id="ARBA00080697"/>
    </source>
</evidence>
<keyword evidence="4" id="KW-0032">Aminotransferase</keyword>
<comment type="catalytic activity">
    <reaction evidence="11">
        <text>2-oxopentanoate + L-kynurenine = L-2-aminopentanoate + kynurenate + H2O</text>
        <dbReference type="Rhea" id="RHEA:66076"/>
        <dbReference type="ChEBI" id="CHEBI:15377"/>
        <dbReference type="ChEBI" id="CHEBI:28644"/>
        <dbReference type="ChEBI" id="CHEBI:57959"/>
        <dbReference type="ChEBI" id="CHEBI:58441"/>
        <dbReference type="ChEBI" id="CHEBI:58454"/>
    </reaction>
    <physiologicalReaction direction="left-to-right" evidence="11">
        <dbReference type="Rhea" id="RHEA:66077"/>
    </physiologicalReaction>
</comment>
<dbReference type="EC" id="2.6.1.7" evidence="3"/>
<dbReference type="PANTHER" id="PTHR42790:SF19">
    <property type="entry name" value="KYNURENINE_ALPHA-AMINOADIPATE AMINOTRANSFERASE, MITOCHONDRIAL"/>
    <property type="match status" value="1"/>
</dbReference>
<evidence type="ECO:0000256" key="21">
    <source>
        <dbReference type="ARBA" id="ARBA00052518"/>
    </source>
</evidence>
<sequence length="443" mass="50040">MNYSRYINSISAARKASPIREMKPFVLLLAKLLTQGSPDLVFLAGGVPNPNMFPFQSASIKLRDGSNIQLEGKLINDALQYGPTQGYGPLLSQLKEMQQKLHNPPCWTDTEVLITNGSQDGLCKAFEMMVNLNDHVIVQEPVYAGTLAILNPFKPKYIPVKCDANGLIPDLLRKSLENNWKSEDAQSLTSDIPKVLYVNPAGANPTGVSIPLERRQEIYQIAKDFDLIIFEDDPYYFLQFDKERTPSFLSIDTDGRVVRFDSLSKVLSSGIRLGYVTGPRALIEPISYHMQVSVLHASSLSQVLVSELLKQWGQEGFLGHVDRVQKFYLQQREVMLKAAETHLTAYHKLIFLLQGLAEWNVPQGGMFLWIKCLEISDTRSMIMERALKKDVILLPGREFMTDPNQPCPYMRASFSLATPENIDRGFRNLAELIREEIELSKKN</sequence>
<comment type="catalytic activity">
    <reaction evidence="24">
        <text>4-methyl-2-oxopentanoate + L-kynurenine = kynurenate + L-leucine + H2O</text>
        <dbReference type="Rhea" id="RHEA:66068"/>
        <dbReference type="ChEBI" id="CHEBI:15377"/>
        <dbReference type="ChEBI" id="CHEBI:17865"/>
        <dbReference type="ChEBI" id="CHEBI:57427"/>
        <dbReference type="ChEBI" id="CHEBI:57959"/>
        <dbReference type="ChEBI" id="CHEBI:58454"/>
    </reaction>
    <physiologicalReaction direction="left-to-right" evidence="24">
        <dbReference type="Rhea" id="RHEA:66069"/>
    </physiologicalReaction>
</comment>
<evidence type="ECO:0000256" key="28">
    <source>
        <dbReference type="ARBA" id="ARBA00067027"/>
    </source>
</evidence>
<dbReference type="Pfam" id="PF00155">
    <property type="entry name" value="Aminotran_1_2"/>
    <property type="match status" value="1"/>
</dbReference>
<evidence type="ECO:0000256" key="7">
    <source>
        <dbReference type="ARBA" id="ARBA00047478"/>
    </source>
</evidence>
<evidence type="ECO:0000256" key="27">
    <source>
        <dbReference type="ARBA" id="ARBA00066546"/>
    </source>
</evidence>
<dbReference type="SUPFAM" id="SSF53383">
    <property type="entry name" value="PLP-dependent transferases"/>
    <property type="match status" value="1"/>
</dbReference>
<gene>
    <name evidence="42" type="ORF">DGAL_LOCUS1134</name>
</gene>
<comment type="similarity">
    <text evidence="2">Belongs to the class-I pyridoxal-phosphate-dependent aminotransferase family.</text>
</comment>
<evidence type="ECO:0000256" key="2">
    <source>
        <dbReference type="ARBA" id="ARBA00007441"/>
    </source>
</evidence>
<evidence type="ECO:0000256" key="12">
    <source>
        <dbReference type="ARBA" id="ARBA00051184"/>
    </source>
</evidence>
<evidence type="ECO:0000256" key="34">
    <source>
        <dbReference type="ARBA" id="ARBA00081438"/>
    </source>
</evidence>
<evidence type="ECO:0000256" key="18">
    <source>
        <dbReference type="ARBA" id="ARBA00052393"/>
    </source>
</evidence>
<comment type="cofactor">
    <cofactor evidence="1">
        <name>pyridoxal 5'-phosphate</name>
        <dbReference type="ChEBI" id="CHEBI:597326"/>
    </cofactor>
</comment>
<dbReference type="Proteomes" id="UP000789390">
    <property type="component" value="Unassembled WGS sequence"/>
</dbReference>
<evidence type="ECO:0000256" key="6">
    <source>
        <dbReference type="ARBA" id="ARBA00022898"/>
    </source>
</evidence>
<evidence type="ECO:0000256" key="39">
    <source>
        <dbReference type="ARBA" id="ARBA00083286"/>
    </source>
</evidence>
<evidence type="ECO:0000256" key="25">
    <source>
        <dbReference type="ARBA" id="ARBA00056991"/>
    </source>
</evidence>
<comment type="catalytic activity">
    <reaction evidence="13">
        <text>2-oxo-3-sulfanylpropanoate + L-kynurenine = kynurenate + L-cysteine + H2O</text>
        <dbReference type="Rhea" id="RHEA:69104"/>
        <dbReference type="ChEBI" id="CHEBI:15377"/>
        <dbReference type="ChEBI" id="CHEBI:35235"/>
        <dbReference type="ChEBI" id="CHEBI:57678"/>
        <dbReference type="ChEBI" id="CHEBI:57959"/>
        <dbReference type="ChEBI" id="CHEBI:58454"/>
    </reaction>
    <physiologicalReaction direction="left-to-right" evidence="13">
        <dbReference type="Rhea" id="RHEA:69105"/>
    </physiologicalReaction>
</comment>
<evidence type="ECO:0000256" key="37">
    <source>
        <dbReference type="ARBA" id="ARBA00082796"/>
    </source>
</evidence>
<accession>A0A8J2WCJ0</accession>
<evidence type="ECO:0000256" key="31">
    <source>
        <dbReference type="ARBA" id="ARBA00075068"/>
    </source>
</evidence>
<evidence type="ECO:0000256" key="23">
    <source>
        <dbReference type="ARBA" id="ARBA00052580"/>
    </source>
</evidence>
<keyword evidence="5" id="KW-0808">Transferase</keyword>
<dbReference type="InterPro" id="IPR015424">
    <property type="entry name" value="PyrdxlP-dep_Trfase"/>
</dbReference>
<evidence type="ECO:0000256" key="1">
    <source>
        <dbReference type="ARBA" id="ARBA00001933"/>
    </source>
</evidence>
<comment type="catalytic activity">
    <reaction evidence="9">
        <text>L-tyrosine + glyoxylate = 3-(4-hydroxyphenyl)pyruvate + glycine</text>
        <dbReference type="Rhea" id="RHEA:69116"/>
        <dbReference type="ChEBI" id="CHEBI:36242"/>
        <dbReference type="ChEBI" id="CHEBI:36655"/>
        <dbReference type="ChEBI" id="CHEBI:57305"/>
        <dbReference type="ChEBI" id="CHEBI:58315"/>
    </reaction>
</comment>
<comment type="catalytic activity">
    <reaction evidence="8">
        <text>L-kynurenine + glyoxylate = kynurenate + glycine + H2O</text>
        <dbReference type="Rhea" id="RHEA:65896"/>
        <dbReference type="ChEBI" id="CHEBI:15377"/>
        <dbReference type="ChEBI" id="CHEBI:36655"/>
        <dbReference type="ChEBI" id="CHEBI:57305"/>
        <dbReference type="ChEBI" id="CHEBI:57959"/>
        <dbReference type="ChEBI" id="CHEBI:58454"/>
        <dbReference type="EC" id="2.6.1.63"/>
    </reaction>
    <physiologicalReaction direction="left-to-right" evidence="8">
        <dbReference type="Rhea" id="RHEA:65897"/>
    </physiologicalReaction>
</comment>
<comment type="catalytic activity">
    <reaction evidence="20">
        <text>glyoxylate + L-methionine = 4-methylsulfanyl-2-oxobutanoate + glycine</text>
        <dbReference type="Rhea" id="RHEA:22884"/>
        <dbReference type="ChEBI" id="CHEBI:16723"/>
        <dbReference type="ChEBI" id="CHEBI:36655"/>
        <dbReference type="ChEBI" id="CHEBI:57305"/>
        <dbReference type="ChEBI" id="CHEBI:57844"/>
        <dbReference type="EC" id="2.6.1.73"/>
    </reaction>
</comment>
<evidence type="ECO:0000256" key="40">
    <source>
        <dbReference type="ARBA" id="ARBA00083735"/>
    </source>
</evidence>
<comment type="catalytic activity">
    <reaction evidence="23">
        <text>3-phenylpyruvate + L-kynurenine = kynurenate + L-phenylalanine + H2O</text>
        <dbReference type="Rhea" id="RHEA:66092"/>
        <dbReference type="ChEBI" id="CHEBI:15377"/>
        <dbReference type="ChEBI" id="CHEBI:18005"/>
        <dbReference type="ChEBI" id="CHEBI:57959"/>
        <dbReference type="ChEBI" id="CHEBI:58095"/>
        <dbReference type="ChEBI" id="CHEBI:58454"/>
    </reaction>
    <physiologicalReaction direction="left-to-right" evidence="23">
        <dbReference type="Rhea" id="RHEA:66093"/>
    </physiologicalReaction>
</comment>
<proteinExistence type="inferred from homology"/>
<comment type="catalytic activity">
    <reaction evidence="17">
        <text>2-oxohexanoate + L-kynurenine = L-2-aminohexanoate + kynurenate + H2O</text>
        <dbReference type="Rhea" id="RHEA:66060"/>
        <dbReference type="ChEBI" id="CHEBI:15377"/>
        <dbReference type="ChEBI" id="CHEBI:35177"/>
        <dbReference type="ChEBI" id="CHEBI:57959"/>
        <dbReference type="ChEBI" id="CHEBI:58454"/>
        <dbReference type="ChEBI" id="CHEBI:58455"/>
    </reaction>
    <physiologicalReaction direction="left-to-right" evidence="17">
        <dbReference type="Rhea" id="RHEA:66061"/>
    </physiologicalReaction>
</comment>
<name>A0A8J2WCJ0_9CRUS</name>
<comment type="catalytic activity">
    <reaction evidence="18">
        <text>L-tryptophan + glyoxylate = indole-3-pyruvate + glycine</text>
        <dbReference type="Rhea" id="RHEA:69124"/>
        <dbReference type="ChEBI" id="CHEBI:17640"/>
        <dbReference type="ChEBI" id="CHEBI:36655"/>
        <dbReference type="ChEBI" id="CHEBI:57305"/>
        <dbReference type="ChEBI" id="CHEBI:57912"/>
    </reaction>
</comment>
<evidence type="ECO:0000256" key="33">
    <source>
        <dbReference type="ARBA" id="ARBA00080916"/>
    </source>
</evidence>
<evidence type="ECO:0000256" key="22">
    <source>
        <dbReference type="ARBA" id="ARBA00052537"/>
    </source>
</evidence>
<dbReference type="GO" id="GO:0005759">
    <property type="term" value="C:mitochondrial matrix"/>
    <property type="evidence" value="ECO:0007669"/>
    <property type="project" value="UniProtKB-ARBA"/>
</dbReference>
<evidence type="ECO:0000256" key="3">
    <source>
        <dbReference type="ARBA" id="ARBA00012751"/>
    </source>
</evidence>
<evidence type="ECO:0000256" key="38">
    <source>
        <dbReference type="ARBA" id="ARBA00083236"/>
    </source>
</evidence>
<evidence type="ECO:0000256" key="10">
    <source>
        <dbReference type="ARBA" id="ARBA00050937"/>
    </source>
</evidence>
<evidence type="ECO:0000256" key="17">
    <source>
        <dbReference type="ARBA" id="ARBA00052128"/>
    </source>
</evidence>
<keyword evidence="6" id="KW-0663">Pyridoxal phosphate</keyword>
<organism evidence="42 43">
    <name type="scientific">Daphnia galeata</name>
    <dbReference type="NCBI Taxonomy" id="27404"/>
    <lineage>
        <taxon>Eukaryota</taxon>
        <taxon>Metazoa</taxon>
        <taxon>Ecdysozoa</taxon>
        <taxon>Arthropoda</taxon>
        <taxon>Crustacea</taxon>
        <taxon>Branchiopoda</taxon>
        <taxon>Diplostraca</taxon>
        <taxon>Cladocera</taxon>
        <taxon>Anomopoda</taxon>
        <taxon>Daphniidae</taxon>
        <taxon>Daphnia</taxon>
    </lineage>
</organism>
<evidence type="ECO:0000256" key="5">
    <source>
        <dbReference type="ARBA" id="ARBA00022679"/>
    </source>
</evidence>
<evidence type="ECO:0000256" key="35">
    <source>
        <dbReference type="ARBA" id="ARBA00082040"/>
    </source>
</evidence>
<evidence type="ECO:0000256" key="16">
    <source>
        <dbReference type="ARBA" id="ARBA00052124"/>
    </source>
</evidence>
<comment type="catalytic activity">
    <reaction evidence="14">
        <text>2-oxoadipate + L-kynurenine = L-2-aminoadipate + kynurenate + H2O</text>
        <dbReference type="Rhea" id="RHEA:70047"/>
        <dbReference type="ChEBI" id="CHEBI:15377"/>
        <dbReference type="ChEBI" id="CHEBI:57499"/>
        <dbReference type="ChEBI" id="CHEBI:57959"/>
        <dbReference type="ChEBI" id="CHEBI:58454"/>
        <dbReference type="ChEBI" id="CHEBI:58672"/>
    </reaction>
    <physiologicalReaction direction="left-to-right" evidence="14">
        <dbReference type="Rhea" id="RHEA:70048"/>
    </physiologicalReaction>
</comment>
<evidence type="ECO:0000256" key="14">
    <source>
        <dbReference type="ARBA" id="ARBA00051759"/>
    </source>
</evidence>
<dbReference type="EC" id="2.6.1.73" evidence="29"/>
<evidence type="ECO:0000256" key="9">
    <source>
        <dbReference type="ARBA" id="ARBA00050142"/>
    </source>
</evidence>
<dbReference type="EC" id="2.6.1.4" evidence="27"/>
<evidence type="ECO:0000259" key="41">
    <source>
        <dbReference type="Pfam" id="PF00155"/>
    </source>
</evidence>
<evidence type="ECO:0000256" key="24">
    <source>
        <dbReference type="ARBA" id="ARBA00052831"/>
    </source>
</evidence>
<dbReference type="GO" id="GO:0030170">
    <property type="term" value="F:pyridoxal phosphate binding"/>
    <property type="evidence" value="ECO:0007669"/>
    <property type="project" value="InterPro"/>
</dbReference>
<evidence type="ECO:0000256" key="15">
    <source>
        <dbReference type="ARBA" id="ARBA00051879"/>
    </source>
</evidence>
<dbReference type="GO" id="GO:1901605">
    <property type="term" value="P:alpha-amino acid metabolic process"/>
    <property type="evidence" value="ECO:0007669"/>
    <property type="project" value="TreeGrafter"/>
</dbReference>